<gene>
    <name evidence="2" type="ORF">PUT78_20395</name>
</gene>
<sequence>MTGTDASENTEELQIETLSGDLRDAMLMRIRNINRPWSLLTEQEQREMAEGLDMAARHLVRNAVRLLNDYEWPHAVVKLHEIKIAGSDKGIEAKVSASNIEHNRSVLGENVGDYCMLLMVDSDTFMAERAPAAIDPDQPELPGSDESEAA</sequence>
<name>A0ABT5THN6_9RHOB</name>
<proteinExistence type="predicted"/>
<organism evidence="2 3">
    <name type="scientific">Roseinatronobacter alkalisoli</name>
    <dbReference type="NCBI Taxonomy" id="3028235"/>
    <lineage>
        <taxon>Bacteria</taxon>
        <taxon>Pseudomonadati</taxon>
        <taxon>Pseudomonadota</taxon>
        <taxon>Alphaproteobacteria</taxon>
        <taxon>Rhodobacterales</taxon>
        <taxon>Paracoccaceae</taxon>
        <taxon>Roseinatronobacter</taxon>
    </lineage>
</organism>
<dbReference type="Proteomes" id="UP001431784">
    <property type="component" value="Unassembled WGS sequence"/>
</dbReference>
<dbReference type="EMBL" id="JAQZSM010000034">
    <property type="protein sequence ID" value="MDD7973428.1"/>
    <property type="molecule type" value="Genomic_DNA"/>
</dbReference>
<evidence type="ECO:0000256" key="1">
    <source>
        <dbReference type="SAM" id="MobiDB-lite"/>
    </source>
</evidence>
<reference evidence="2" key="1">
    <citation type="submission" date="2023-02" db="EMBL/GenBank/DDBJ databases">
        <title>Description of Roseinatronobacter alkalisoli sp. nov., an alkaliphilic bacerium isolated from soda soil.</title>
        <authorList>
            <person name="Wei W."/>
        </authorList>
    </citation>
    <scope>NUCLEOTIDE SEQUENCE</scope>
    <source>
        <strain evidence="2">HJB301</strain>
    </source>
</reference>
<evidence type="ECO:0000313" key="3">
    <source>
        <dbReference type="Proteomes" id="UP001431784"/>
    </source>
</evidence>
<accession>A0ABT5THN6</accession>
<comment type="caution">
    <text evidence="2">The sequence shown here is derived from an EMBL/GenBank/DDBJ whole genome shotgun (WGS) entry which is preliminary data.</text>
</comment>
<protein>
    <submittedName>
        <fullName evidence="2">Uncharacterized protein</fullName>
    </submittedName>
</protein>
<feature type="region of interest" description="Disordered" evidence="1">
    <location>
        <begin position="131"/>
        <end position="150"/>
    </location>
</feature>
<keyword evidence="3" id="KW-1185">Reference proteome</keyword>
<evidence type="ECO:0000313" key="2">
    <source>
        <dbReference type="EMBL" id="MDD7973428.1"/>
    </source>
</evidence>
<dbReference type="RefSeq" id="WP_274354097.1">
    <property type="nucleotide sequence ID" value="NZ_JAQZSM010000034.1"/>
</dbReference>